<dbReference type="EMBL" id="JACEEZ010008567">
    <property type="protein sequence ID" value="KAG0723163.1"/>
    <property type="molecule type" value="Genomic_DNA"/>
</dbReference>
<keyword evidence="9" id="KW-1185">Reference proteome</keyword>
<keyword evidence="4 6" id="KW-0694">RNA-binding</keyword>
<dbReference type="GO" id="GO:0003723">
    <property type="term" value="F:RNA binding"/>
    <property type="evidence" value="ECO:0007669"/>
    <property type="project" value="UniProtKB-UniRule"/>
</dbReference>
<dbReference type="GO" id="GO:0048026">
    <property type="term" value="P:positive regulation of mRNA splicing, via spliceosome"/>
    <property type="evidence" value="ECO:0007669"/>
    <property type="project" value="TreeGrafter"/>
</dbReference>
<dbReference type="GO" id="GO:0071011">
    <property type="term" value="C:precatalytic spliceosome"/>
    <property type="evidence" value="ECO:0007669"/>
    <property type="project" value="TreeGrafter"/>
</dbReference>
<dbReference type="SMART" id="SM00360">
    <property type="entry name" value="RRM"/>
    <property type="match status" value="1"/>
</dbReference>
<evidence type="ECO:0000256" key="3">
    <source>
        <dbReference type="ARBA" id="ARBA00022737"/>
    </source>
</evidence>
<dbReference type="Pfam" id="PF00076">
    <property type="entry name" value="RRM_1"/>
    <property type="match status" value="1"/>
</dbReference>
<organism evidence="8 9">
    <name type="scientific">Chionoecetes opilio</name>
    <name type="common">Atlantic snow crab</name>
    <name type="synonym">Cancer opilio</name>
    <dbReference type="NCBI Taxonomy" id="41210"/>
    <lineage>
        <taxon>Eukaryota</taxon>
        <taxon>Metazoa</taxon>
        <taxon>Ecdysozoa</taxon>
        <taxon>Arthropoda</taxon>
        <taxon>Crustacea</taxon>
        <taxon>Multicrustacea</taxon>
        <taxon>Malacostraca</taxon>
        <taxon>Eumalacostraca</taxon>
        <taxon>Eucarida</taxon>
        <taxon>Decapoda</taxon>
        <taxon>Pleocyemata</taxon>
        <taxon>Brachyura</taxon>
        <taxon>Eubrachyura</taxon>
        <taxon>Majoidea</taxon>
        <taxon>Majidae</taxon>
        <taxon>Chionoecetes</taxon>
    </lineage>
</organism>
<evidence type="ECO:0000256" key="2">
    <source>
        <dbReference type="ARBA" id="ARBA00008363"/>
    </source>
</evidence>
<dbReference type="InterPro" id="IPR035979">
    <property type="entry name" value="RBD_domain_sf"/>
</dbReference>
<evidence type="ECO:0000259" key="7">
    <source>
        <dbReference type="PROSITE" id="PS50102"/>
    </source>
</evidence>
<evidence type="ECO:0000256" key="5">
    <source>
        <dbReference type="ARBA" id="ARBA00023242"/>
    </source>
</evidence>
<dbReference type="CDD" id="cd12334">
    <property type="entry name" value="RRM1_SF3B4"/>
    <property type="match status" value="1"/>
</dbReference>
<keyword evidence="3" id="KW-0677">Repeat</keyword>
<evidence type="ECO:0000256" key="1">
    <source>
        <dbReference type="ARBA" id="ARBA00004123"/>
    </source>
</evidence>
<comment type="subcellular location">
    <subcellularLocation>
        <location evidence="1">Nucleus</location>
    </subcellularLocation>
</comment>
<sequence length="164" mass="18665">MKQGQYAPLGKDATIYVGGLDDKVSEGLLWELFVQAGPVVNVHMPKDRVTQQHQGYGFVEFMGEEDADYAIKIMNMIKTPHSEFFGYNSILSRSMFFFMKTNRSKLKKVRLASLAFMTPDPWESSLSKAAELGMAVLYLTNTSPRWHGKRRGTCLLQQLVLLFF</sequence>
<name>A0A8J4YAL6_CHIOP</name>
<comment type="similarity">
    <text evidence="2">Belongs to the SF3B4 family.</text>
</comment>
<accession>A0A8J4YAL6</accession>
<dbReference type="InterPro" id="IPR052084">
    <property type="entry name" value="SF3B4_spliceosome_assoc"/>
</dbReference>
<feature type="domain" description="RRM" evidence="7">
    <location>
        <begin position="13"/>
        <end position="75"/>
    </location>
</feature>
<dbReference type="InterPro" id="IPR034158">
    <property type="entry name" value="SF3B4_RRM1"/>
</dbReference>
<evidence type="ECO:0000313" key="9">
    <source>
        <dbReference type="Proteomes" id="UP000770661"/>
    </source>
</evidence>
<dbReference type="OrthoDB" id="10259687at2759"/>
<keyword evidence="5" id="KW-0539">Nucleus</keyword>
<dbReference type="PROSITE" id="PS50102">
    <property type="entry name" value="RRM"/>
    <property type="match status" value="1"/>
</dbReference>
<dbReference type="InterPro" id="IPR000504">
    <property type="entry name" value="RRM_dom"/>
</dbReference>
<dbReference type="PANTHER" id="PTHR48030">
    <property type="entry name" value="SPLICING FACTOR 3B SUBUNIT 4"/>
    <property type="match status" value="1"/>
</dbReference>
<dbReference type="SUPFAM" id="SSF54928">
    <property type="entry name" value="RNA-binding domain, RBD"/>
    <property type="match status" value="1"/>
</dbReference>
<evidence type="ECO:0000256" key="4">
    <source>
        <dbReference type="ARBA" id="ARBA00022884"/>
    </source>
</evidence>
<protein>
    <submittedName>
        <fullName evidence="8">Splicing factor 3B subunit 4</fullName>
    </submittedName>
</protein>
<evidence type="ECO:0000256" key="6">
    <source>
        <dbReference type="PROSITE-ProRule" id="PRU00176"/>
    </source>
</evidence>
<dbReference type="Proteomes" id="UP000770661">
    <property type="component" value="Unassembled WGS sequence"/>
</dbReference>
<reference evidence="8" key="1">
    <citation type="submission" date="2020-07" db="EMBL/GenBank/DDBJ databases">
        <title>The High-quality genome of the commercially important snow crab, Chionoecetes opilio.</title>
        <authorList>
            <person name="Jeong J.-H."/>
            <person name="Ryu S."/>
        </authorList>
    </citation>
    <scope>NUCLEOTIDE SEQUENCE</scope>
    <source>
        <strain evidence="8">MADBK_172401_WGS</strain>
        <tissue evidence="8">Digestive gland</tissue>
    </source>
</reference>
<dbReference type="PANTHER" id="PTHR48030:SF3">
    <property type="entry name" value="SPLICING FACTOR 3B SUBUNIT 4"/>
    <property type="match status" value="1"/>
</dbReference>
<dbReference type="FunFam" id="3.30.70.330:FF:000505">
    <property type="entry name" value="Splicing factor 3B subunit 4"/>
    <property type="match status" value="1"/>
</dbReference>
<dbReference type="Gene3D" id="3.30.70.330">
    <property type="match status" value="1"/>
</dbReference>
<comment type="caution">
    <text evidence="8">The sequence shown here is derived from an EMBL/GenBank/DDBJ whole genome shotgun (WGS) entry which is preliminary data.</text>
</comment>
<dbReference type="GO" id="GO:0005686">
    <property type="term" value="C:U2 snRNP"/>
    <property type="evidence" value="ECO:0007669"/>
    <property type="project" value="TreeGrafter"/>
</dbReference>
<dbReference type="GO" id="GO:0005730">
    <property type="term" value="C:nucleolus"/>
    <property type="evidence" value="ECO:0007669"/>
    <property type="project" value="TreeGrafter"/>
</dbReference>
<dbReference type="InterPro" id="IPR012677">
    <property type="entry name" value="Nucleotide-bd_a/b_plait_sf"/>
</dbReference>
<proteinExistence type="inferred from homology"/>
<evidence type="ECO:0000313" key="8">
    <source>
        <dbReference type="EMBL" id="KAG0723163.1"/>
    </source>
</evidence>
<gene>
    <name evidence="8" type="primary">SF3B4</name>
    <name evidence="8" type="ORF">GWK47_043182</name>
</gene>
<dbReference type="AlphaFoldDB" id="A0A8J4YAL6"/>